<accession>X1C616</accession>
<proteinExistence type="predicted"/>
<gene>
    <name evidence="1" type="ORF">S01H4_46514</name>
</gene>
<protein>
    <submittedName>
        <fullName evidence="1">Uncharacterized protein</fullName>
    </submittedName>
</protein>
<dbReference type="EMBL" id="BART01026003">
    <property type="protein sequence ID" value="GAG91848.1"/>
    <property type="molecule type" value="Genomic_DNA"/>
</dbReference>
<evidence type="ECO:0000313" key="1">
    <source>
        <dbReference type="EMBL" id="GAG91848.1"/>
    </source>
</evidence>
<reference evidence="1" key="1">
    <citation type="journal article" date="2014" name="Front. Microbiol.">
        <title>High frequency of phylogenetically diverse reductive dehalogenase-homologous genes in deep subseafloor sedimentary metagenomes.</title>
        <authorList>
            <person name="Kawai M."/>
            <person name="Futagami T."/>
            <person name="Toyoda A."/>
            <person name="Takaki Y."/>
            <person name="Nishi S."/>
            <person name="Hori S."/>
            <person name="Arai W."/>
            <person name="Tsubouchi T."/>
            <person name="Morono Y."/>
            <person name="Uchiyama I."/>
            <person name="Ito T."/>
            <person name="Fujiyama A."/>
            <person name="Inagaki F."/>
            <person name="Takami H."/>
        </authorList>
    </citation>
    <scope>NUCLEOTIDE SEQUENCE</scope>
    <source>
        <strain evidence="1">Expedition CK06-06</strain>
    </source>
</reference>
<organism evidence="1">
    <name type="scientific">marine sediment metagenome</name>
    <dbReference type="NCBI Taxonomy" id="412755"/>
    <lineage>
        <taxon>unclassified sequences</taxon>
        <taxon>metagenomes</taxon>
        <taxon>ecological metagenomes</taxon>
    </lineage>
</organism>
<feature type="non-terminal residue" evidence="1">
    <location>
        <position position="1"/>
    </location>
</feature>
<comment type="caution">
    <text evidence="1">The sequence shown here is derived from an EMBL/GenBank/DDBJ whole genome shotgun (WGS) entry which is preliminary data.</text>
</comment>
<dbReference type="AlphaFoldDB" id="X1C616"/>
<name>X1C616_9ZZZZ</name>
<sequence>GKEIGTTVIEKCISNKNRIDKNIGQLISSQKIPDGNDRMFDDISILGVEFFI</sequence>